<dbReference type="SUPFAM" id="SSF49265">
    <property type="entry name" value="Fibronectin type III"/>
    <property type="match status" value="1"/>
</dbReference>
<dbReference type="InterPro" id="IPR013783">
    <property type="entry name" value="Ig-like_fold"/>
</dbReference>
<dbReference type="InterPro" id="IPR036116">
    <property type="entry name" value="FN3_sf"/>
</dbReference>
<dbReference type="Pfam" id="PF13517">
    <property type="entry name" value="FG-GAP_3"/>
    <property type="match status" value="8"/>
</dbReference>
<dbReference type="InterPro" id="IPR059226">
    <property type="entry name" value="Choice_anch_Q_dom"/>
</dbReference>
<evidence type="ECO:0000256" key="1">
    <source>
        <dbReference type="ARBA" id="ARBA00022729"/>
    </source>
</evidence>
<accession>A0A975H9K0</accession>
<name>A0A975H9K0_9FLAO</name>
<dbReference type="InterPro" id="IPR013517">
    <property type="entry name" value="FG-GAP"/>
</dbReference>
<feature type="domain" description="Fibronectin type-III" evidence="3">
    <location>
        <begin position="713"/>
        <end position="827"/>
    </location>
</feature>
<sequence length="2513" mass="268323">MKNLILFIALSFSLGLTAQKTIYVNVNTSGGNKDGTSWANAYTNLQNAITTAKSGDEIWVAKGTYKPTSGTDQTISFVIPEGVKLLGGFNGTEKFANKSDWRHNKTFLSGDLNGNNTADAGDSHTIVRMIKNKATLSGFIISYSFADGAESTPAFVGRTGGGVYNAGNNHITNCIFQHNTAQGNATNGVGGAIVSFSGNLSVTNDLFYQNTASANGGAISVEGGTITLTNATIADNTANKGGGVHFFYGNLIAVNTIFTQNTGTNGNINNDGGPGTATVSHSLFYNTTTGNNGKIPPKIKDNGNNLENTDPIYNSIKNINGYQLTKSSPAVGKGVYEYKAPSIFTEVTGTGLPNVDFSSVAFGDIDNDGDLDVLITGNSTGNTKISKTYTNDGNGNYTEKQSLIGIDQSSVAFGDIDNDGDVDILLTGRSSSGEITKTYTNDGNGNFTEKQSLIAIHQGSVAFGDIDNDGDLDILLSSGHPSSRKITKTYTNDGNGNFTEKQSLIGVSYGSVTFGDMDNDGDLDILLTGHTGTGSGIISKTYINDGNGNFTEKQSLTGVYHSSVAFGDIENDGDLDILITGYTDTGSKVISKTYTNDGNGNFTEKQSLTGVFQSSVAFGDMDNDGDLDILLSGQSSSEKISKTYTNDGSGNFTEKQNLIVGDRGSVAFGDIDNDGDLDILITGNTKIKRFTERNRFTKIYKNSNSTSNTKPTAPNNLTAVINKNDTATLSWTASTDNETKSTGLSYNVYIKENPVGTPKFVKSPMANENNGWRKLPALGNAQQNTSYNFKLPASSCGKTFNFKVQAIDPNFVGSAFSSEKSFSVSPKIIYVNANATGKNNGTSWVNAYTSLQDGIKNAGFCGDEIWVAKGTYTPGNKRTDAFTPPANIKIYGGFNGTETALNQRNWKANPMILSGEIGAAGNADNSYTLLKIEDKNKITIDGLIFENAFADNKNSLSGRTGAGIYINKASNINIDHCIFRNLTAKPTGANGVGAGIVVYESTASVKVNNSLFYNNTATYGGAISVETGAQLDLVNCTLVNNTATNTGGGLHSANSANVVNITNSVFSGNTGTVKNANGSGLTINNSYLQGENPTGTANIDGTTITDPLFVNVANNDFSLKENSPLVDVGNNTANKSTKDLAGNSRVFNTTIDLGAYEYKTPLFTEVTTTGLPNVNAGSVAFGDIDNDGDLDVLLSGYSNGNIIITKTYTNDGNGNFTEKQNLIGVSYSSVAFGDIDNDGDLDILLTGFTGSKRISKTYTNDGNGNFTEKQSLIGVSYSSVAFGDIDNDGDVDILLTGRSSSGEITKTYTNDGKGNFTEKQSLIGVYKSSVAFGDIDNDGDVDILLSGTLSSGVISKIYTNDGNGTFIEKQSLAGIVGSSVAFGDIDNDGDLDFVLTLGRSGTKIYINDGNGNFTEKQSLIGVYRASVAFGDTDNDGDLDIVITGKSSSGKVSKIYTNNGNGNFTEKQSLTEVNNSSVAFGDIDNDGDLDILLTGFTKSGRVTKIYKNNSSTSNTKPTAPNNLTAVINKNDTATLSWTASTDNETKSTGLSYNVYIKETPVGTPKFVKSPMANENNGWRKLPALGNAQQNTSYNFKLPASSCGKTFNFKVQAIDPNFAGSAFSTKKSFTVSATAKTIYVNTNATGKNDGTSWVNAYNSLQDGVKNAGFCGDEIWVAKGIYKPGNNRTDAFTPPANTKIYGGFNGTETALNQRNWAENPTIISGEIGAAGNADNSYTLLKIEDKNKITIDGLIFENANANADVGIFDDQLGAGIYNYNSNNTTIKNCVFRNNNALLGTAIYHRSGTGTSYTNCLFFNNTAEKSNPVFVDYGKVSFINCSMVNNTPTTKGKGIIGNYRGTVTLTNSIIAGNHTITDNPNTELIDSGSFTVNYSYLKGENPTGTNNINGTTLTDPLFVNAKTNNYNLQANSPLLNLGDNTVNTQTKDLAGNSRVFNTTIDLGAYEYDALLSNWTGATNSNWNDATNWSNGIPTLNSTGVIKNVSKLPIINVNAKAKDIVVENGATLSINAGKSLSVERNLSNNSGAVIINSNDKSSASLLVNGLVTGNITYNRYVDEDPTAVNKWHLVGAPVIGQSMNNFATDINNELRKSLDKTKYAIAHYNNNNSIPPSPWEYELVANITTAGDFINGKGYGMLRQKSGNFAFTGTYKNTNASIPVTQGANSKWNLIANPYPAFIPISNALAVDNFLTINASELNPTNIAIFLWNGTEYKPYNHLKTAIEYIAPGQGFFIESKNGGGTINIPKSILTHQKSNTFKKSSGQQHASFDVEVKVNQQLNDTEITKSTEIIYKKGTTKGLDPGYDAGLFTGTTDFFKVYTHLVNSDGKKYALQGLPPTHIQKMVIPLGVDAKANAKLTFYVNAKNTPKGITIYLEDKKYNTYTPLNKTDDSYKIQLQTTQSGVGRFYLHTSKKTLGLKQEEELVNTSMFISNRTLTILRASGKIAKITLYNILGKEIFTKQFKVKKQNTILLPANIKTGFYLASLKDEKGKITKKIVLK</sequence>
<dbReference type="PANTHER" id="PTHR44103:SF1">
    <property type="entry name" value="PROPROTEIN CONVERTASE P"/>
    <property type="match status" value="1"/>
</dbReference>
<dbReference type="PANTHER" id="PTHR44103">
    <property type="entry name" value="PROPROTEIN CONVERTASE P"/>
    <property type="match status" value="1"/>
</dbReference>
<dbReference type="Pfam" id="PF13229">
    <property type="entry name" value="Beta_helix"/>
    <property type="match status" value="1"/>
</dbReference>
<keyword evidence="5" id="KW-1185">Reference proteome</keyword>
<dbReference type="PROSITE" id="PS50853">
    <property type="entry name" value="FN3"/>
    <property type="match status" value="2"/>
</dbReference>
<feature type="domain" description="Fibronectin type-III" evidence="3">
    <location>
        <begin position="1518"/>
        <end position="1632"/>
    </location>
</feature>
<organism evidence="4 5">
    <name type="scientific">Polaribacter cellanae</name>
    <dbReference type="NCBI Taxonomy" id="2818493"/>
    <lineage>
        <taxon>Bacteria</taxon>
        <taxon>Pseudomonadati</taxon>
        <taxon>Bacteroidota</taxon>
        <taxon>Flavobacteriia</taxon>
        <taxon>Flavobacteriales</taxon>
        <taxon>Flavobacteriaceae</taxon>
    </lineage>
</organism>
<evidence type="ECO:0000313" key="5">
    <source>
        <dbReference type="Proteomes" id="UP000663920"/>
    </source>
</evidence>
<proteinExistence type="predicted"/>
<dbReference type="EMBL" id="CP071869">
    <property type="protein sequence ID" value="QTE22995.1"/>
    <property type="molecule type" value="Genomic_DNA"/>
</dbReference>
<dbReference type="NCBIfam" id="NF041518">
    <property type="entry name" value="choice_anch_Q"/>
    <property type="match status" value="2"/>
</dbReference>
<dbReference type="Gene3D" id="2.60.40.10">
    <property type="entry name" value="Immunoglobulins"/>
    <property type="match status" value="1"/>
</dbReference>
<dbReference type="RefSeq" id="WP_208079011.1">
    <property type="nucleotide sequence ID" value="NZ_CP071869.1"/>
</dbReference>
<dbReference type="InterPro" id="IPR026444">
    <property type="entry name" value="Secre_tail"/>
</dbReference>
<dbReference type="SUPFAM" id="SSF69318">
    <property type="entry name" value="Integrin alpha N-terminal domain"/>
    <property type="match status" value="2"/>
</dbReference>
<dbReference type="InterPro" id="IPR011050">
    <property type="entry name" value="Pectin_lyase_fold/virulence"/>
</dbReference>
<reference evidence="4 5" key="1">
    <citation type="submission" date="2021-03" db="EMBL/GenBank/DDBJ databases">
        <title>Complete genome of Polaribacter_sp.SM13.</title>
        <authorList>
            <person name="Jeong S.W."/>
            <person name="Bae J.W."/>
        </authorList>
    </citation>
    <scope>NUCLEOTIDE SEQUENCE [LARGE SCALE GENOMIC DNA]</scope>
    <source>
        <strain evidence="4 5">SM13</strain>
    </source>
</reference>
<gene>
    <name evidence="4" type="ORF">J3359_01600</name>
</gene>
<dbReference type="InterPro" id="IPR039448">
    <property type="entry name" value="Beta_helix"/>
</dbReference>
<feature type="chain" id="PRO_5036879624" evidence="2">
    <location>
        <begin position="19"/>
        <end position="2513"/>
    </location>
</feature>
<dbReference type="Gene3D" id="2.130.10.130">
    <property type="entry name" value="Integrin alpha, N-terminal"/>
    <property type="match status" value="3"/>
</dbReference>
<evidence type="ECO:0000256" key="2">
    <source>
        <dbReference type="SAM" id="SignalP"/>
    </source>
</evidence>
<dbReference type="SMART" id="SM00710">
    <property type="entry name" value="PbH1"/>
    <property type="match status" value="11"/>
</dbReference>
<dbReference type="Proteomes" id="UP000663920">
    <property type="component" value="Chromosome"/>
</dbReference>
<evidence type="ECO:0000259" key="3">
    <source>
        <dbReference type="PROSITE" id="PS50853"/>
    </source>
</evidence>
<dbReference type="SUPFAM" id="SSF51126">
    <property type="entry name" value="Pectin lyase-like"/>
    <property type="match status" value="3"/>
</dbReference>
<dbReference type="InterPro" id="IPR006626">
    <property type="entry name" value="PbH1"/>
</dbReference>
<dbReference type="CDD" id="cd00063">
    <property type="entry name" value="FN3"/>
    <property type="match status" value="2"/>
</dbReference>
<dbReference type="Gene3D" id="2.160.20.10">
    <property type="entry name" value="Single-stranded right-handed beta-helix, Pectin lyase-like"/>
    <property type="match status" value="3"/>
</dbReference>
<dbReference type="SMART" id="SM00060">
    <property type="entry name" value="FN3"/>
    <property type="match status" value="2"/>
</dbReference>
<keyword evidence="1 2" id="KW-0732">Signal</keyword>
<dbReference type="KEGG" id="pcea:J3359_01600"/>
<dbReference type="InterPro" id="IPR003961">
    <property type="entry name" value="FN3_dom"/>
</dbReference>
<evidence type="ECO:0000313" key="4">
    <source>
        <dbReference type="EMBL" id="QTE22995.1"/>
    </source>
</evidence>
<dbReference type="InterPro" id="IPR028994">
    <property type="entry name" value="Integrin_alpha_N"/>
</dbReference>
<feature type="signal peptide" evidence="2">
    <location>
        <begin position="1"/>
        <end position="18"/>
    </location>
</feature>
<dbReference type="NCBIfam" id="TIGR04183">
    <property type="entry name" value="Por_Secre_tail"/>
    <property type="match status" value="1"/>
</dbReference>
<dbReference type="InterPro" id="IPR012334">
    <property type="entry name" value="Pectin_lyas_fold"/>
</dbReference>
<protein>
    <submittedName>
        <fullName evidence="4">VCBS repeat-containing protein</fullName>
    </submittedName>
</protein>